<dbReference type="GO" id="GO:0071949">
    <property type="term" value="F:FAD binding"/>
    <property type="evidence" value="ECO:0007669"/>
    <property type="project" value="InterPro"/>
</dbReference>
<comment type="cofactor">
    <cofactor evidence="1">
        <name>FAD</name>
        <dbReference type="ChEBI" id="CHEBI:57692"/>
    </cofactor>
</comment>
<dbReference type="SUPFAM" id="SSF110019">
    <property type="entry name" value="ERO1-like"/>
    <property type="match status" value="1"/>
</dbReference>
<dbReference type="Pfam" id="PF04137">
    <property type="entry name" value="ERO1"/>
    <property type="match status" value="1"/>
</dbReference>
<evidence type="ECO:0000256" key="3">
    <source>
        <dbReference type="ARBA" id="ARBA00008277"/>
    </source>
</evidence>
<evidence type="ECO:0000256" key="4">
    <source>
        <dbReference type="ARBA" id="ARBA00011802"/>
    </source>
</evidence>
<sequence length="128" mass="15032">MDCVGCDKCKLWGKLQFKAWATALKILFSGRWDGGDADPSVGPLPLRHKSHERCNALRLLHYLMRLQDYQIVSESWRTSKHAQCKTKRRQDKIVLVEDLKNLINTRVRNPVRLIVPNRRYGVERVAYW</sequence>
<organism evidence="16 17">
    <name type="scientific">Eumeta variegata</name>
    <name type="common">Bagworm moth</name>
    <name type="synonym">Eumeta japonica</name>
    <dbReference type="NCBI Taxonomy" id="151549"/>
    <lineage>
        <taxon>Eukaryota</taxon>
        <taxon>Metazoa</taxon>
        <taxon>Ecdysozoa</taxon>
        <taxon>Arthropoda</taxon>
        <taxon>Hexapoda</taxon>
        <taxon>Insecta</taxon>
        <taxon>Pterygota</taxon>
        <taxon>Neoptera</taxon>
        <taxon>Endopterygota</taxon>
        <taxon>Lepidoptera</taxon>
        <taxon>Glossata</taxon>
        <taxon>Ditrysia</taxon>
        <taxon>Tineoidea</taxon>
        <taxon>Psychidae</taxon>
        <taxon>Oiketicinae</taxon>
        <taxon>Eumeta</taxon>
    </lineage>
</organism>
<keyword evidence="11" id="KW-0560">Oxidoreductase</keyword>
<dbReference type="Proteomes" id="UP000299102">
    <property type="component" value="Unassembled WGS sequence"/>
</dbReference>
<dbReference type="GO" id="GO:0015035">
    <property type="term" value="F:protein-disulfide reductase activity"/>
    <property type="evidence" value="ECO:0007669"/>
    <property type="project" value="InterPro"/>
</dbReference>
<evidence type="ECO:0000256" key="12">
    <source>
        <dbReference type="ARBA" id="ARBA00023136"/>
    </source>
</evidence>
<dbReference type="EMBL" id="BGZK01002711">
    <property type="protein sequence ID" value="GBP95960.1"/>
    <property type="molecule type" value="Genomic_DNA"/>
</dbReference>
<comment type="similarity">
    <text evidence="3">Belongs to the EROs family.</text>
</comment>
<evidence type="ECO:0000256" key="5">
    <source>
        <dbReference type="ARBA" id="ARBA00022448"/>
    </source>
</evidence>
<dbReference type="InterPro" id="IPR007266">
    <property type="entry name" value="Ero1"/>
</dbReference>
<dbReference type="AlphaFoldDB" id="A0A4C2A6Z6"/>
<evidence type="ECO:0000256" key="1">
    <source>
        <dbReference type="ARBA" id="ARBA00001974"/>
    </source>
</evidence>
<evidence type="ECO:0000256" key="6">
    <source>
        <dbReference type="ARBA" id="ARBA00022630"/>
    </source>
</evidence>
<gene>
    <name evidence="16" type="primary">Ero1b</name>
    <name evidence="16" type="ORF">EVAR_12659_1</name>
</gene>
<protein>
    <submittedName>
        <fullName evidence="16">ERO1-like protein beta</fullName>
    </submittedName>
</protein>
<keyword evidence="6" id="KW-0285">Flavoprotein</keyword>
<dbReference type="PANTHER" id="PTHR12613:SF0">
    <property type="entry name" value="ERO1-LIKE PROTEIN"/>
    <property type="match status" value="1"/>
</dbReference>
<dbReference type="STRING" id="151549.A0A4C2A6Z6"/>
<keyword evidence="12" id="KW-0472">Membrane</keyword>
<accession>A0A4C2A6Z6</accession>
<reference evidence="16 17" key="1">
    <citation type="journal article" date="2019" name="Commun. Biol.">
        <title>The bagworm genome reveals a unique fibroin gene that provides high tensile strength.</title>
        <authorList>
            <person name="Kono N."/>
            <person name="Nakamura H."/>
            <person name="Ohtoshi R."/>
            <person name="Tomita M."/>
            <person name="Numata K."/>
            <person name="Arakawa K."/>
        </authorList>
    </citation>
    <scope>NUCLEOTIDE SEQUENCE [LARGE SCALE GENOMIC DNA]</scope>
</reference>
<evidence type="ECO:0000256" key="14">
    <source>
        <dbReference type="ARBA" id="ARBA00023180"/>
    </source>
</evidence>
<keyword evidence="13" id="KW-1015">Disulfide bond</keyword>
<comment type="subunit">
    <text evidence="4">May function both as a monomer and a homodimer.</text>
</comment>
<evidence type="ECO:0000256" key="11">
    <source>
        <dbReference type="ARBA" id="ARBA00023002"/>
    </source>
</evidence>
<comment type="caution">
    <text evidence="16">The sequence shown here is derived from an EMBL/GenBank/DDBJ whole genome shotgun (WGS) entry which is preliminary data.</text>
</comment>
<evidence type="ECO:0000313" key="16">
    <source>
        <dbReference type="EMBL" id="GBP95960.1"/>
    </source>
</evidence>
<dbReference type="GO" id="GO:0016972">
    <property type="term" value="F:thiol oxidase activity"/>
    <property type="evidence" value="ECO:0007669"/>
    <property type="project" value="InterPro"/>
</dbReference>
<evidence type="ECO:0000256" key="13">
    <source>
        <dbReference type="ARBA" id="ARBA00023157"/>
    </source>
</evidence>
<keyword evidence="15" id="KW-0676">Redox-active center</keyword>
<keyword evidence="14" id="KW-0325">Glycoprotein</keyword>
<evidence type="ECO:0000256" key="7">
    <source>
        <dbReference type="ARBA" id="ARBA00022729"/>
    </source>
</evidence>
<dbReference type="GO" id="GO:0005789">
    <property type="term" value="C:endoplasmic reticulum membrane"/>
    <property type="evidence" value="ECO:0007669"/>
    <property type="project" value="UniProtKB-SubCell"/>
</dbReference>
<proteinExistence type="inferred from homology"/>
<dbReference type="OrthoDB" id="269384at2759"/>
<name>A0A4C2A6Z6_EUMVA</name>
<keyword evidence="17" id="KW-1185">Reference proteome</keyword>
<dbReference type="PANTHER" id="PTHR12613">
    <property type="entry name" value="ERO1-RELATED"/>
    <property type="match status" value="1"/>
</dbReference>
<dbReference type="InterPro" id="IPR037192">
    <property type="entry name" value="ERO1-like_sf"/>
</dbReference>
<evidence type="ECO:0000256" key="8">
    <source>
        <dbReference type="ARBA" id="ARBA00022824"/>
    </source>
</evidence>
<keyword evidence="5" id="KW-0813">Transport</keyword>
<keyword evidence="7" id="KW-0732">Signal</keyword>
<comment type="subcellular location">
    <subcellularLocation>
        <location evidence="2">Endoplasmic reticulum membrane</location>
        <topology evidence="2">Peripheral membrane protein</topology>
        <orientation evidence="2">Lumenal side</orientation>
    </subcellularLocation>
</comment>
<evidence type="ECO:0000256" key="10">
    <source>
        <dbReference type="ARBA" id="ARBA00022982"/>
    </source>
</evidence>
<evidence type="ECO:0000256" key="15">
    <source>
        <dbReference type="ARBA" id="ARBA00023284"/>
    </source>
</evidence>
<evidence type="ECO:0000256" key="9">
    <source>
        <dbReference type="ARBA" id="ARBA00022827"/>
    </source>
</evidence>
<evidence type="ECO:0000313" key="17">
    <source>
        <dbReference type="Proteomes" id="UP000299102"/>
    </source>
</evidence>
<dbReference type="GO" id="GO:0034975">
    <property type="term" value="P:protein folding in endoplasmic reticulum"/>
    <property type="evidence" value="ECO:0007669"/>
    <property type="project" value="InterPro"/>
</dbReference>
<keyword evidence="8" id="KW-0256">Endoplasmic reticulum</keyword>
<evidence type="ECO:0000256" key="2">
    <source>
        <dbReference type="ARBA" id="ARBA00004367"/>
    </source>
</evidence>
<keyword evidence="9" id="KW-0274">FAD</keyword>
<keyword evidence="10" id="KW-0249">Electron transport</keyword>